<feature type="transmembrane region" description="Helical" evidence="1">
    <location>
        <begin position="94"/>
        <end position="113"/>
    </location>
</feature>
<reference evidence="2" key="1">
    <citation type="submission" date="2021-01" db="EMBL/GenBank/DDBJ databases">
        <authorList>
            <person name="Corre E."/>
            <person name="Pelletier E."/>
            <person name="Niang G."/>
            <person name="Scheremetjew M."/>
            <person name="Finn R."/>
            <person name="Kale V."/>
            <person name="Holt S."/>
            <person name="Cochrane G."/>
            <person name="Meng A."/>
            <person name="Brown T."/>
            <person name="Cohen L."/>
        </authorList>
    </citation>
    <scope>NUCLEOTIDE SEQUENCE</scope>
    <source>
        <strain evidence="2">CCMP826</strain>
    </source>
</reference>
<keyword evidence="1" id="KW-0472">Membrane</keyword>
<dbReference type="AlphaFoldDB" id="A0A7S2HIE6"/>
<accession>A0A7S2HIE6</accession>
<organism evidence="2">
    <name type="scientific">Helicotheca tamesis</name>
    <dbReference type="NCBI Taxonomy" id="374047"/>
    <lineage>
        <taxon>Eukaryota</taxon>
        <taxon>Sar</taxon>
        <taxon>Stramenopiles</taxon>
        <taxon>Ochrophyta</taxon>
        <taxon>Bacillariophyta</taxon>
        <taxon>Mediophyceae</taxon>
        <taxon>Lithodesmiophycidae</taxon>
        <taxon>Lithodesmiales</taxon>
        <taxon>Lithodesmiaceae</taxon>
        <taxon>Helicotheca</taxon>
    </lineage>
</organism>
<protein>
    <submittedName>
        <fullName evidence="2">Uncharacterized protein</fullName>
    </submittedName>
</protein>
<dbReference type="EMBL" id="HBGV01009029">
    <property type="protein sequence ID" value="CAD9490700.1"/>
    <property type="molecule type" value="Transcribed_RNA"/>
</dbReference>
<sequence>MVRNQYGQPLSFAYLTSPRQRLDTLFAVHALSSGFIGIIGYVYPSIASLLFLTENDREAGVARVIVRLFSCLIGAQGIMIWRARSIDDGEIKRAFILAYFLCFLFMTLGMIMEHLGNEGIVSGKMFGILEIIVMVALTIGYGWFTFFQPPAVFMLGMHAQSKGY</sequence>
<proteinExistence type="predicted"/>
<feature type="transmembrane region" description="Helical" evidence="1">
    <location>
        <begin position="64"/>
        <end position="82"/>
    </location>
</feature>
<evidence type="ECO:0000313" key="2">
    <source>
        <dbReference type="EMBL" id="CAD9490700.1"/>
    </source>
</evidence>
<feature type="transmembrane region" description="Helical" evidence="1">
    <location>
        <begin position="125"/>
        <end position="144"/>
    </location>
</feature>
<keyword evidence="1" id="KW-0812">Transmembrane</keyword>
<keyword evidence="1" id="KW-1133">Transmembrane helix</keyword>
<evidence type="ECO:0000256" key="1">
    <source>
        <dbReference type="SAM" id="Phobius"/>
    </source>
</evidence>
<gene>
    <name evidence="2" type="ORF">HTAM1171_LOCUS5577</name>
</gene>
<name>A0A7S2HIE6_9STRA</name>
<feature type="transmembrane region" description="Helical" evidence="1">
    <location>
        <begin position="26"/>
        <end position="52"/>
    </location>
</feature>